<name>A0A7W8HYR8_9CAUL</name>
<proteinExistence type="predicted"/>
<keyword evidence="2" id="KW-1185">Reference proteome</keyword>
<dbReference type="RefSeq" id="WP_183254666.1">
    <property type="nucleotide sequence ID" value="NZ_JACHFZ010000003.1"/>
</dbReference>
<dbReference type="AlphaFoldDB" id="A0A7W8HYR8"/>
<sequence length="87" mass="9247">MKILQPLFASVCLVAVSGCQTMSTEEACRARAAASGVQLDGPAVVQTVPGTEQVIYGWEPVHNGRSGVQCTTQRGHVQDVTIFGWNT</sequence>
<gene>
    <name evidence="1" type="ORF">HNQ67_001888</name>
</gene>
<reference evidence="1 2" key="1">
    <citation type="submission" date="2020-08" db="EMBL/GenBank/DDBJ databases">
        <title>Genomic Encyclopedia of Type Strains, Phase IV (KMG-IV): sequencing the most valuable type-strain genomes for metagenomic binning, comparative biology and taxonomic classification.</title>
        <authorList>
            <person name="Goeker M."/>
        </authorList>
    </citation>
    <scope>NUCLEOTIDE SEQUENCE [LARGE SCALE GENOMIC DNA]</scope>
    <source>
        <strain evidence="1 2">DSM 25335</strain>
    </source>
</reference>
<organism evidence="1 2">
    <name type="scientific">Brevundimonas basaltis</name>
    <dbReference type="NCBI Taxonomy" id="472166"/>
    <lineage>
        <taxon>Bacteria</taxon>
        <taxon>Pseudomonadati</taxon>
        <taxon>Pseudomonadota</taxon>
        <taxon>Alphaproteobacteria</taxon>
        <taxon>Caulobacterales</taxon>
        <taxon>Caulobacteraceae</taxon>
        <taxon>Brevundimonas</taxon>
    </lineage>
</organism>
<dbReference type="Proteomes" id="UP000566663">
    <property type="component" value="Unassembled WGS sequence"/>
</dbReference>
<evidence type="ECO:0000313" key="2">
    <source>
        <dbReference type="Proteomes" id="UP000566663"/>
    </source>
</evidence>
<accession>A0A7W8HYR8</accession>
<protein>
    <recommendedName>
        <fullName evidence="3">Lipoprotein</fullName>
    </recommendedName>
</protein>
<dbReference type="EMBL" id="JACHFZ010000003">
    <property type="protein sequence ID" value="MBB5292368.1"/>
    <property type="molecule type" value="Genomic_DNA"/>
</dbReference>
<dbReference type="PROSITE" id="PS51257">
    <property type="entry name" value="PROKAR_LIPOPROTEIN"/>
    <property type="match status" value="1"/>
</dbReference>
<evidence type="ECO:0000313" key="1">
    <source>
        <dbReference type="EMBL" id="MBB5292368.1"/>
    </source>
</evidence>
<evidence type="ECO:0008006" key="3">
    <source>
        <dbReference type="Google" id="ProtNLM"/>
    </source>
</evidence>
<comment type="caution">
    <text evidence="1">The sequence shown here is derived from an EMBL/GenBank/DDBJ whole genome shotgun (WGS) entry which is preliminary data.</text>
</comment>